<sequence length="76" mass="8203">LEGCASWDRGKGTWGGWERGFGGLVEEDDRKWDHSRVDRISSGMKKSNIDDNIGDGGKVVGETIGTYGGIRGKDCA</sequence>
<name>A0A699KR42_TANCI</name>
<organism evidence="1">
    <name type="scientific">Tanacetum cinerariifolium</name>
    <name type="common">Dalmatian daisy</name>
    <name type="synonym">Chrysanthemum cinerariifolium</name>
    <dbReference type="NCBI Taxonomy" id="118510"/>
    <lineage>
        <taxon>Eukaryota</taxon>
        <taxon>Viridiplantae</taxon>
        <taxon>Streptophyta</taxon>
        <taxon>Embryophyta</taxon>
        <taxon>Tracheophyta</taxon>
        <taxon>Spermatophyta</taxon>
        <taxon>Magnoliopsida</taxon>
        <taxon>eudicotyledons</taxon>
        <taxon>Gunneridae</taxon>
        <taxon>Pentapetalae</taxon>
        <taxon>asterids</taxon>
        <taxon>campanulids</taxon>
        <taxon>Asterales</taxon>
        <taxon>Asteraceae</taxon>
        <taxon>Asteroideae</taxon>
        <taxon>Anthemideae</taxon>
        <taxon>Anthemidinae</taxon>
        <taxon>Tanacetum</taxon>
    </lineage>
</organism>
<comment type="caution">
    <text evidence="1">The sequence shown here is derived from an EMBL/GenBank/DDBJ whole genome shotgun (WGS) entry which is preliminary data.</text>
</comment>
<evidence type="ECO:0000313" key="1">
    <source>
        <dbReference type="EMBL" id="GFB01941.1"/>
    </source>
</evidence>
<dbReference type="EMBL" id="BKCJ010534781">
    <property type="protein sequence ID" value="GFB01941.1"/>
    <property type="molecule type" value="Genomic_DNA"/>
</dbReference>
<protein>
    <submittedName>
        <fullName evidence="1">Uncharacterized protein</fullName>
    </submittedName>
</protein>
<accession>A0A699KR42</accession>
<gene>
    <name evidence="1" type="ORF">Tci_673912</name>
</gene>
<feature type="non-terminal residue" evidence="1">
    <location>
        <position position="1"/>
    </location>
</feature>
<dbReference type="AlphaFoldDB" id="A0A699KR42"/>
<proteinExistence type="predicted"/>
<reference evidence="1" key="1">
    <citation type="journal article" date="2019" name="Sci. Rep.">
        <title>Draft genome of Tanacetum cinerariifolium, the natural source of mosquito coil.</title>
        <authorList>
            <person name="Yamashiro T."/>
            <person name="Shiraishi A."/>
            <person name="Satake H."/>
            <person name="Nakayama K."/>
        </authorList>
    </citation>
    <scope>NUCLEOTIDE SEQUENCE</scope>
</reference>